<protein>
    <recommendedName>
        <fullName evidence="3">KTSC domain-containing protein</fullName>
    </recommendedName>
</protein>
<dbReference type="Proteomes" id="UP000490800">
    <property type="component" value="Unassembled WGS sequence"/>
</dbReference>
<organism evidence="1 2">
    <name type="scientific">Paenibacillus lutrae</name>
    <dbReference type="NCBI Taxonomy" id="2078573"/>
    <lineage>
        <taxon>Bacteria</taxon>
        <taxon>Bacillati</taxon>
        <taxon>Bacillota</taxon>
        <taxon>Bacilli</taxon>
        <taxon>Bacillales</taxon>
        <taxon>Paenibacillaceae</taxon>
        <taxon>Paenibacillus</taxon>
    </lineage>
</organism>
<evidence type="ECO:0008006" key="3">
    <source>
        <dbReference type="Google" id="ProtNLM"/>
    </source>
</evidence>
<reference evidence="1 2" key="1">
    <citation type="journal article" date="2019" name="Microorganisms">
        <title>Paenibacillus lutrae sp. nov., A Chitinolytic Species Isolated from A River Otter in Castril Natural Park, Granada, Spain.</title>
        <authorList>
            <person name="Rodriguez M."/>
            <person name="Reina J.C."/>
            <person name="Bejar V."/>
            <person name="Llamas I."/>
        </authorList>
    </citation>
    <scope>NUCLEOTIDE SEQUENCE [LARGE SCALE GENOMIC DNA]</scope>
    <source>
        <strain evidence="1 2">N10</strain>
    </source>
</reference>
<dbReference type="OrthoDB" id="2624411at2"/>
<dbReference type="EMBL" id="RHLK01000002">
    <property type="protein sequence ID" value="MVO98756.1"/>
    <property type="molecule type" value="Genomic_DNA"/>
</dbReference>
<dbReference type="AlphaFoldDB" id="A0A7X3FG41"/>
<keyword evidence="2" id="KW-1185">Reference proteome</keyword>
<comment type="caution">
    <text evidence="1">The sequence shown here is derived from an EMBL/GenBank/DDBJ whole genome shotgun (WGS) entry which is preliminary data.</text>
</comment>
<dbReference type="RefSeq" id="WP_157333226.1">
    <property type="nucleotide sequence ID" value="NZ_RHLK01000002.1"/>
</dbReference>
<evidence type="ECO:0000313" key="1">
    <source>
        <dbReference type="EMBL" id="MVO98756.1"/>
    </source>
</evidence>
<proteinExistence type="predicted"/>
<evidence type="ECO:0000313" key="2">
    <source>
        <dbReference type="Proteomes" id="UP000490800"/>
    </source>
</evidence>
<gene>
    <name evidence="1" type="ORF">EDM21_04340</name>
</gene>
<accession>A0A7X3FG41</accession>
<sequence length="72" mass="8136">MIIIPIISRQIAFAKYDGQTGEISVYYHTGKVECYSGFDLDDLQAIVDASNRYDMLIHLTDPKRIPQPSTTT</sequence>
<name>A0A7X3FG41_9BACL</name>